<dbReference type="SUPFAM" id="SSF52972">
    <property type="entry name" value="ITPase-like"/>
    <property type="match status" value="1"/>
</dbReference>
<dbReference type="GO" id="GO:0009143">
    <property type="term" value="P:nucleoside triphosphate catabolic process"/>
    <property type="evidence" value="ECO:0007669"/>
    <property type="project" value="InterPro"/>
</dbReference>
<evidence type="ECO:0000256" key="1">
    <source>
        <dbReference type="ARBA" id="ARBA00008023"/>
    </source>
</evidence>
<evidence type="ECO:0000313" key="4">
    <source>
        <dbReference type="EMBL" id="ARO88752.1"/>
    </source>
</evidence>
<dbReference type="Gene3D" id="3.90.950.10">
    <property type="match status" value="1"/>
</dbReference>
<dbReference type="EMBL" id="CP021106">
    <property type="protein sequence ID" value="ARO88752.1"/>
    <property type="molecule type" value="Genomic_DNA"/>
</dbReference>
<dbReference type="GO" id="GO:0047429">
    <property type="term" value="F:nucleoside triphosphate diphosphatase activity"/>
    <property type="evidence" value="ECO:0007669"/>
    <property type="project" value="InterPro"/>
</dbReference>
<organism evidence="4 5">
    <name type="scientific">Nitrosospira lacus</name>
    <dbReference type="NCBI Taxonomy" id="1288494"/>
    <lineage>
        <taxon>Bacteria</taxon>
        <taxon>Pseudomonadati</taxon>
        <taxon>Pseudomonadota</taxon>
        <taxon>Betaproteobacteria</taxon>
        <taxon>Nitrosomonadales</taxon>
        <taxon>Nitrosomonadaceae</taxon>
        <taxon>Nitrosospira</taxon>
    </lineage>
</organism>
<dbReference type="CDD" id="cd00515">
    <property type="entry name" value="HAM1"/>
    <property type="match status" value="1"/>
</dbReference>
<comment type="similarity">
    <text evidence="1">Belongs to the HAM1 NTPase family.</text>
</comment>
<proteinExistence type="inferred from homology"/>
<evidence type="ECO:0000313" key="5">
    <source>
        <dbReference type="Proteomes" id="UP000012179"/>
    </source>
</evidence>
<dbReference type="GO" id="GO:0005737">
    <property type="term" value="C:cytoplasm"/>
    <property type="evidence" value="ECO:0007669"/>
    <property type="project" value="TreeGrafter"/>
</dbReference>
<dbReference type="OrthoDB" id="9795331at2"/>
<dbReference type="PANTHER" id="PTHR11067:SF9">
    <property type="entry name" value="INOSINE TRIPHOSPHATE PYROPHOSPHATASE"/>
    <property type="match status" value="1"/>
</dbReference>
<keyword evidence="3" id="KW-0546">Nucleotide metabolism</keyword>
<evidence type="ECO:0000256" key="3">
    <source>
        <dbReference type="ARBA" id="ARBA00023080"/>
    </source>
</evidence>
<dbReference type="Proteomes" id="UP000012179">
    <property type="component" value="Chromosome"/>
</dbReference>
<dbReference type="KEGG" id="nlc:EBAPG3_013790"/>
<protein>
    <submittedName>
        <fullName evidence="4">Non-canonical purine NTP pyrophosphatase</fullName>
    </submittedName>
</protein>
<dbReference type="InterPro" id="IPR002637">
    <property type="entry name" value="RdgB/HAM1"/>
</dbReference>
<dbReference type="Pfam" id="PF01725">
    <property type="entry name" value="Ham1p_like"/>
    <property type="match status" value="1"/>
</dbReference>
<accession>A0A1W6SSH0</accession>
<dbReference type="InterPro" id="IPR029001">
    <property type="entry name" value="ITPase-like_fam"/>
</dbReference>
<dbReference type="eggNOG" id="COG0127">
    <property type="taxonomic scope" value="Bacteria"/>
</dbReference>
<name>A0A1W6SSH0_9PROT</name>
<evidence type="ECO:0000256" key="2">
    <source>
        <dbReference type="ARBA" id="ARBA00022801"/>
    </source>
</evidence>
<reference evidence="4 5" key="1">
    <citation type="journal article" date="2015" name="Int. J. Syst. Evol. Microbiol.">
        <title>Nitrosospira lacus sp. nov., a psychrotolerant, ammonia-oxidizing bacterium from sandy lake sediment.</title>
        <authorList>
            <person name="Urakawa H."/>
            <person name="Garcia J.C."/>
            <person name="Nielsen J.L."/>
            <person name="Le V.Q."/>
            <person name="Kozlowski J.A."/>
            <person name="Stein L.Y."/>
            <person name="Lim C.K."/>
            <person name="Pommerening-Roser A."/>
            <person name="Martens-Habbena W."/>
            <person name="Stahl D.A."/>
            <person name="Klotz M.G."/>
        </authorList>
    </citation>
    <scope>NUCLEOTIDE SEQUENCE [LARGE SCALE GENOMIC DNA]</scope>
    <source>
        <strain evidence="4 5">APG3</strain>
    </source>
</reference>
<sequence>MKVRFVSRNELKVKEVKEILSPAGIEVIGSHHKIDELQTENVDKLVRDKLLKAFLLVGRPVFVEHTGLYLSRLNGLPGGLTQIFWDKLQAAHFSTLFGNASNTDVVAKTVIGYCDGRKIYLFSGEIKGAIASSPRGSQDFQWDCVFVPEGAEETFAEMGERKNTISMRKIAFDGFIEFLKFRSL</sequence>
<gene>
    <name evidence="4" type="ORF">EBAPG3_013790</name>
</gene>
<dbReference type="GO" id="GO:0009117">
    <property type="term" value="P:nucleotide metabolic process"/>
    <property type="evidence" value="ECO:0007669"/>
    <property type="project" value="UniProtKB-KW"/>
</dbReference>
<dbReference type="PANTHER" id="PTHR11067">
    <property type="entry name" value="INOSINE TRIPHOSPHATE PYROPHOSPHATASE/HAM1 PROTEIN"/>
    <property type="match status" value="1"/>
</dbReference>
<keyword evidence="5" id="KW-1185">Reference proteome</keyword>
<keyword evidence="2" id="KW-0378">Hydrolase</keyword>
<dbReference type="AlphaFoldDB" id="A0A1W6SSH0"/>